<sequence length="182" mass="19989">MQLYGGAISAVLPEGVIDVSDFRQIPDTQEVFLLEKPTGLDQSIIIDLLEKVDASDLAQVIAVHLDDILEGPASFLAPLESSMNQEVHSQVHTFLIRPPESKMETSEVKLFMFVALIRLESVGTDVVITMNVPLKSGEVTQETFQKEVNNVLSGGDSELGVCYQQIKNTALSFHVNDWALFG</sequence>
<evidence type="ECO:0000313" key="2">
    <source>
        <dbReference type="Proteomes" id="UP000326582"/>
    </source>
</evidence>
<accession>A0ACD0WPB2</accession>
<evidence type="ECO:0000313" key="1">
    <source>
        <dbReference type="EMBL" id="QFZ29387.1"/>
    </source>
</evidence>
<organism evidence="1 2">
    <name type="scientific">Clavispora lusitaniae</name>
    <name type="common">Candida lusitaniae</name>
    <dbReference type="NCBI Taxonomy" id="36911"/>
    <lineage>
        <taxon>Eukaryota</taxon>
        <taxon>Fungi</taxon>
        <taxon>Dikarya</taxon>
        <taxon>Ascomycota</taxon>
        <taxon>Saccharomycotina</taxon>
        <taxon>Pichiomycetes</taxon>
        <taxon>Metschnikowiaceae</taxon>
        <taxon>Clavispora</taxon>
    </lineage>
</organism>
<name>A0ACD0WPB2_CLALS</name>
<reference evidence="2" key="1">
    <citation type="journal article" date="2019" name="MBio">
        <title>Comparative genomics for the elucidation of multidrug resistance (MDR) in Candida lusitaniae.</title>
        <authorList>
            <person name="Kannan A."/>
            <person name="Asner S.A."/>
            <person name="Trachsel E."/>
            <person name="Kelly S."/>
            <person name="Parker J."/>
            <person name="Sanglard D."/>
        </authorList>
    </citation>
    <scope>NUCLEOTIDE SEQUENCE [LARGE SCALE GENOMIC DNA]</scope>
    <source>
        <strain evidence="2">P1</strain>
    </source>
</reference>
<dbReference type="EMBL" id="CP038488">
    <property type="protein sequence ID" value="QFZ29387.1"/>
    <property type="molecule type" value="Genomic_DNA"/>
</dbReference>
<keyword evidence="2" id="KW-1185">Reference proteome</keyword>
<proteinExistence type="predicted"/>
<protein>
    <submittedName>
        <fullName evidence="1">Nuclear import protein</fullName>
    </submittedName>
</protein>
<dbReference type="Proteomes" id="UP000326582">
    <property type="component" value="Chromosome 5"/>
</dbReference>
<gene>
    <name evidence="1" type="ORF">EJF14_50626</name>
</gene>